<evidence type="ECO:0000313" key="3">
    <source>
        <dbReference type="Proteomes" id="UP001620408"/>
    </source>
</evidence>
<protein>
    <submittedName>
        <fullName evidence="2">Glycosyltransferase family 2 protein</fullName>
    </submittedName>
</protein>
<name>A0ABW8K5P3_9GAMM</name>
<organism evidence="2 3">
    <name type="scientific">Dyella koreensis</name>
    <dbReference type="NCBI Taxonomy" id="311235"/>
    <lineage>
        <taxon>Bacteria</taxon>
        <taxon>Pseudomonadati</taxon>
        <taxon>Pseudomonadota</taxon>
        <taxon>Gammaproteobacteria</taxon>
        <taxon>Lysobacterales</taxon>
        <taxon>Rhodanobacteraceae</taxon>
        <taxon>Dyella</taxon>
    </lineage>
</organism>
<dbReference type="Pfam" id="PF00535">
    <property type="entry name" value="Glycos_transf_2"/>
    <property type="match status" value="1"/>
</dbReference>
<comment type="caution">
    <text evidence="2">The sequence shown here is derived from an EMBL/GenBank/DDBJ whole genome shotgun (WGS) entry which is preliminary data.</text>
</comment>
<reference evidence="2 3" key="1">
    <citation type="submission" date="2020-10" db="EMBL/GenBank/DDBJ databases">
        <title>Phylogeny of dyella-like bacteria.</title>
        <authorList>
            <person name="Fu J."/>
        </authorList>
    </citation>
    <scope>NUCLEOTIDE SEQUENCE [LARGE SCALE GENOMIC DNA]</scope>
    <source>
        <strain evidence="2 3">BB4</strain>
    </source>
</reference>
<accession>A0ABW8K5P3</accession>
<dbReference type="Gene3D" id="3.90.550.10">
    <property type="entry name" value="Spore Coat Polysaccharide Biosynthesis Protein SpsA, Chain A"/>
    <property type="match status" value="1"/>
</dbReference>
<dbReference type="PANTHER" id="PTHR43685:SF2">
    <property type="entry name" value="GLYCOSYLTRANSFERASE 2-LIKE DOMAIN-CONTAINING PROTEIN"/>
    <property type="match status" value="1"/>
</dbReference>
<evidence type="ECO:0000259" key="1">
    <source>
        <dbReference type="Pfam" id="PF00535"/>
    </source>
</evidence>
<dbReference type="CDD" id="cd00761">
    <property type="entry name" value="Glyco_tranf_GTA_type"/>
    <property type="match status" value="1"/>
</dbReference>
<gene>
    <name evidence="2" type="ORF">ISS97_13200</name>
</gene>
<dbReference type="PANTHER" id="PTHR43685">
    <property type="entry name" value="GLYCOSYLTRANSFERASE"/>
    <property type="match status" value="1"/>
</dbReference>
<dbReference type="RefSeq" id="WP_379983972.1">
    <property type="nucleotide sequence ID" value="NZ_JADIKD010000011.1"/>
</dbReference>
<evidence type="ECO:0000313" key="2">
    <source>
        <dbReference type="EMBL" id="MFK2918222.1"/>
    </source>
</evidence>
<dbReference type="SUPFAM" id="SSF53448">
    <property type="entry name" value="Nucleotide-diphospho-sugar transferases"/>
    <property type="match status" value="1"/>
</dbReference>
<sequence length="347" mass="39418">MLEPTLPQITTVIPTYRRPHLLRRAIISALQQETVGVRVRVCDNASGDDTGRMVAGLTQLHPQVEYHCHPQNIGSGANFEFGVRNIETPFFSLLSDDDYLLPGFYQRALAALNAHPQAMFWVGITLNVDPEGLIWDARVERWRRDGVFFPPEGALAMTAGMAPAWTGIVFRREVLEQVGFLDPEVLSPGDLDYTLRLAARYSYVVEKYPSAVFTLNAQSASATQPLSSFWPGWQKMFRNIEALDMLSVLDRERLLMALHLDARRMLFRRGGNALALGRYEFARDAALALDSDYSESWRANMLRVLAYICERVPVAQHVLTGIYRAVERRIVRSRQELQVRYGHLLRP</sequence>
<dbReference type="InterPro" id="IPR001173">
    <property type="entry name" value="Glyco_trans_2-like"/>
</dbReference>
<dbReference type="EMBL" id="JADIKD010000011">
    <property type="protein sequence ID" value="MFK2918222.1"/>
    <property type="molecule type" value="Genomic_DNA"/>
</dbReference>
<keyword evidence="3" id="KW-1185">Reference proteome</keyword>
<dbReference type="Proteomes" id="UP001620408">
    <property type="component" value="Unassembled WGS sequence"/>
</dbReference>
<dbReference type="InterPro" id="IPR050834">
    <property type="entry name" value="Glycosyltransf_2"/>
</dbReference>
<proteinExistence type="predicted"/>
<dbReference type="InterPro" id="IPR029044">
    <property type="entry name" value="Nucleotide-diphossugar_trans"/>
</dbReference>
<feature type="domain" description="Glycosyltransferase 2-like" evidence="1">
    <location>
        <begin position="12"/>
        <end position="178"/>
    </location>
</feature>